<evidence type="ECO:0000313" key="2">
    <source>
        <dbReference type="Ensembl" id="ENSMPUP00000011454.1"/>
    </source>
</evidence>
<dbReference type="AlphaFoldDB" id="M3YJE7"/>
<dbReference type="InParanoid" id="M3YJE7"/>
<dbReference type="Ensembl" id="ENSMPUT00000011643.1">
    <property type="protein sequence ID" value="ENSMPUP00000011454.1"/>
    <property type="gene ID" value="ENSMPUG00000011545.1"/>
</dbReference>
<dbReference type="EMBL" id="AEYP01100738">
    <property type="status" value="NOT_ANNOTATED_CDS"/>
    <property type="molecule type" value="Genomic_DNA"/>
</dbReference>
<feature type="region of interest" description="Disordered" evidence="1">
    <location>
        <begin position="36"/>
        <end position="93"/>
    </location>
</feature>
<accession>M3YJE7</accession>
<dbReference type="EMBL" id="AEYP01100735">
    <property type="status" value="NOT_ANNOTATED_CDS"/>
    <property type="molecule type" value="Genomic_DNA"/>
</dbReference>
<dbReference type="EMBL" id="AEYP01100741">
    <property type="status" value="NOT_ANNOTATED_CDS"/>
    <property type="molecule type" value="Genomic_DNA"/>
</dbReference>
<dbReference type="EMBL" id="AEYP01100737">
    <property type="status" value="NOT_ANNOTATED_CDS"/>
    <property type="molecule type" value="Genomic_DNA"/>
</dbReference>
<reference evidence="2" key="1">
    <citation type="submission" date="2024-06" db="UniProtKB">
        <authorList>
            <consortium name="Ensembl"/>
        </authorList>
    </citation>
    <scope>IDENTIFICATION</scope>
</reference>
<evidence type="ECO:0000256" key="1">
    <source>
        <dbReference type="SAM" id="MobiDB-lite"/>
    </source>
</evidence>
<feature type="compositionally biased region" description="Low complexity" evidence="1">
    <location>
        <begin position="37"/>
        <end position="56"/>
    </location>
</feature>
<sequence>MKPVLAHVTLDHEAGHIIRQPAEAIHWHRGHLRPALERSAAGQGAAAAAAGAAQGALGRGGGSGERGDGAESAPRPRSRHPRQRAGAAVAEARSPWWRVEPRALVLP</sequence>
<dbReference type="EMBL" id="AEYP01100734">
    <property type="status" value="NOT_ANNOTATED_CDS"/>
    <property type="molecule type" value="Genomic_DNA"/>
</dbReference>
<proteinExistence type="predicted"/>
<dbReference type="EMBL" id="AEYP01100736">
    <property type="status" value="NOT_ANNOTATED_CDS"/>
    <property type="molecule type" value="Genomic_DNA"/>
</dbReference>
<name>M3YJE7_MUSPF</name>
<protein>
    <submittedName>
        <fullName evidence="2">Uncharacterized protein</fullName>
    </submittedName>
</protein>
<dbReference type="EMBL" id="AEYP01100742">
    <property type="status" value="NOT_ANNOTATED_CDS"/>
    <property type="molecule type" value="Genomic_DNA"/>
</dbReference>
<dbReference type="EMBL" id="AEYP01100740">
    <property type="status" value="NOT_ANNOTATED_CDS"/>
    <property type="molecule type" value="Genomic_DNA"/>
</dbReference>
<dbReference type="EMBL" id="AEYP01100739">
    <property type="status" value="NOT_ANNOTATED_CDS"/>
    <property type="molecule type" value="Genomic_DNA"/>
</dbReference>
<organism evidence="2">
    <name type="scientific">Mustela putorius furo</name>
    <name type="common">European domestic ferret</name>
    <name type="synonym">Mustela furo</name>
    <dbReference type="NCBI Taxonomy" id="9669"/>
    <lineage>
        <taxon>Eukaryota</taxon>
        <taxon>Metazoa</taxon>
        <taxon>Chordata</taxon>
        <taxon>Craniata</taxon>
        <taxon>Vertebrata</taxon>
        <taxon>Euteleostomi</taxon>
        <taxon>Mammalia</taxon>
        <taxon>Eutheria</taxon>
        <taxon>Laurasiatheria</taxon>
        <taxon>Carnivora</taxon>
        <taxon>Caniformia</taxon>
        <taxon>Musteloidea</taxon>
        <taxon>Mustelidae</taxon>
        <taxon>Mustelinae</taxon>
        <taxon>Mustela</taxon>
    </lineage>
</organism>
<dbReference type="HOGENOM" id="CLU_2209167_0_0_1"/>
<dbReference type="EMBL" id="AEYP01100733">
    <property type="status" value="NOT_ANNOTATED_CDS"/>
    <property type="molecule type" value="Genomic_DNA"/>
</dbReference>